<gene>
    <name evidence="9" type="ORF">ESZ50_00445</name>
</gene>
<evidence type="ECO:0000256" key="3">
    <source>
        <dbReference type="ARBA" id="ARBA00022448"/>
    </source>
</evidence>
<dbReference type="Proteomes" id="UP000371977">
    <property type="component" value="Unassembled WGS sequence"/>
</dbReference>
<dbReference type="OrthoDB" id="668749at2"/>
<comment type="similarity">
    <text evidence="2 8">Belongs to the 4-toluene sulfonate uptake permease (TSUP) (TC 2.A.102) family.</text>
</comment>
<dbReference type="AlphaFoldDB" id="A0A6C2CBG0"/>
<keyword evidence="4 8" id="KW-1003">Cell membrane</keyword>
<proteinExistence type="inferred from homology"/>
<dbReference type="InterPro" id="IPR002781">
    <property type="entry name" value="TM_pro_TauE-like"/>
</dbReference>
<evidence type="ECO:0000313" key="10">
    <source>
        <dbReference type="Proteomes" id="UP000371977"/>
    </source>
</evidence>
<evidence type="ECO:0000256" key="2">
    <source>
        <dbReference type="ARBA" id="ARBA00009142"/>
    </source>
</evidence>
<keyword evidence="7 8" id="KW-0472">Membrane</keyword>
<name>A0A6C2CBG0_9LACO</name>
<keyword evidence="10" id="KW-1185">Reference proteome</keyword>
<evidence type="ECO:0000256" key="7">
    <source>
        <dbReference type="ARBA" id="ARBA00023136"/>
    </source>
</evidence>
<evidence type="ECO:0000256" key="5">
    <source>
        <dbReference type="ARBA" id="ARBA00022692"/>
    </source>
</evidence>
<evidence type="ECO:0000256" key="1">
    <source>
        <dbReference type="ARBA" id="ARBA00004651"/>
    </source>
</evidence>
<feature type="transmembrane region" description="Helical" evidence="8">
    <location>
        <begin position="132"/>
        <end position="153"/>
    </location>
</feature>
<comment type="subcellular location">
    <subcellularLocation>
        <location evidence="1 8">Cell membrane</location>
        <topology evidence="1 8">Multi-pass membrane protein</topology>
    </subcellularLocation>
</comment>
<comment type="caution">
    <text evidence="9">The sequence shown here is derived from an EMBL/GenBank/DDBJ whole genome shotgun (WGS) entry which is preliminary data.</text>
</comment>
<dbReference type="Pfam" id="PF01925">
    <property type="entry name" value="TauE"/>
    <property type="match status" value="1"/>
</dbReference>
<dbReference type="GO" id="GO:0005886">
    <property type="term" value="C:plasma membrane"/>
    <property type="evidence" value="ECO:0007669"/>
    <property type="project" value="UniProtKB-SubCell"/>
</dbReference>
<feature type="transmembrane region" description="Helical" evidence="8">
    <location>
        <begin position="7"/>
        <end position="25"/>
    </location>
</feature>
<feature type="transmembrane region" description="Helical" evidence="8">
    <location>
        <begin position="223"/>
        <end position="241"/>
    </location>
</feature>
<keyword evidence="5 8" id="KW-0812">Transmembrane</keyword>
<feature type="transmembrane region" description="Helical" evidence="8">
    <location>
        <begin position="173"/>
        <end position="192"/>
    </location>
</feature>
<evidence type="ECO:0000256" key="4">
    <source>
        <dbReference type="ARBA" id="ARBA00022475"/>
    </source>
</evidence>
<feature type="transmembrane region" description="Helical" evidence="8">
    <location>
        <begin position="99"/>
        <end position="120"/>
    </location>
</feature>
<evidence type="ECO:0000256" key="8">
    <source>
        <dbReference type="RuleBase" id="RU363041"/>
    </source>
</evidence>
<reference evidence="9 10" key="1">
    <citation type="submission" date="2019-01" db="EMBL/GenBank/DDBJ databases">
        <title>Weissella sp. nov., a novel lactic acid bacterium isolated from animal feces.</title>
        <authorList>
            <person name="Wang L.-T."/>
        </authorList>
    </citation>
    <scope>NUCLEOTIDE SEQUENCE [LARGE SCALE GENOMIC DNA]</scope>
    <source>
        <strain evidence="9 10">8H-2</strain>
    </source>
</reference>
<dbReference type="InterPro" id="IPR052017">
    <property type="entry name" value="TSUP"/>
</dbReference>
<feature type="transmembrane region" description="Helical" evidence="8">
    <location>
        <begin position="74"/>
        <end position="93"/>
    </location>
</feature>
<sequence length="242" mass="26268">MYRSIEVDIAVYAIFLLGALARYVFGFGEALVTTPLLLLVSFNTNNAIAMIGILGLALALPAAIKNYQAIDFHLIKHLVSGAILGVPLGLIFLHYGNTYMLKVLMGIFLVLYGLINLIGIRIVKGHLRIPTLLVGIVSGFLGGAINTHGAPVAMFGQAANWPDKYLRANLQTYFGIVGLVIVFGQGASGLWNMTVFKDLLFLVPGVVAVLIVSEIFLRRINTATLNKYLYGFFVIVGGLMFF</sequence>
<evidence type="ECO:0000256" key="6">
    <source>
        <dbReference type="ARBA" id="ARBA00022989"/>
    </source>
</evidence>
<feature type="transmembrane region" description="Helical" evidence="8">
    <location>
        <begin position="37"/>
        <end position="62"/>
    </location>
</feature>
<keyword evidence="3" id="KW-0813">Transport</keyword>
<dbReference type="PANTHER" id="PTHR30269">
    <property type="entry name" value="TRANSMEMBRANE PROTEIN YFCA"/>
    <property type="match status" value="1"/>
</dbReference>
<dbReference type="PANTHER" id="PTHR30269:SF37">
    <property type="entry name" value="MEMBRANE TRANSPORTER PROTEIN"/>
    <property type="match status" value="1"/>
</dbReference>
<organism evidence="9 10">
    <name type="scientific">Weissella muntiaci</name>
    <dbReference type="NCBI Taxonomy" id="2508881"/>
    <lineage>
        <taxon>Bacteria</taxon>
        <taxon>Bacillati</taxon>
        <taxon>Bacillota</taxon>
        <taxon>Bacilli</taxon>
        <taxon>Lactobacillales</taxon>
        <taxon>Lactobacillaceae</taxon>
        <taxon>Weissella</taxon>
    </lineage>
</organism>
<evidence type="ECO:0000313" key="9">
    <source>
        <dbReference type="EMBL" id="TYC51036.1"/>
    </source>
</evidence>
<accession>A0A6C2CBG0</accession>
<protein>
    <recommendedName>
        <fullName evidence="8">Probable membrane transporter protein</fullName>
    </recommendedName>
</protein>
<feature type="transmembrane region" description="Helical" evidence="8">
    <location>
        <begin position="199"/>
        <end position="217"/>
    </location>
</feature>
<keyword evidence="6 8" id="KW-1133">Transmembrane helix</keyword>
<dbReference type="EMBL" id="SDGZ01000003">
    <property type="protein sequence ID" value="TYC51036.1"/>
    <property type="molecule type" value="Genomic_DNA"/>
</dbReference>